<dbReference type="AlphaFoldDB" id="A0A158R119"/>
<dbReference type="WBParaSite" id="NBR_0001297401-mRNA-1">
    <property type="protein sequence ID" value="NBR_0001297401-mRNA-1"/>
    <property type="gene ID" value="NBR_0001297401"/>
</dbReference>
<feature type="compositionally biased region" description="Basic residues" evidence="1">
    <location>
        <begin position="57"/>
        <end position="66"/>
    </location>
</feature>
<protein>
    <submittedName>
        <fullName evidence="4">NFACT-R_1 domain-containing protein</fullName>
    </submittedName>
</protein>
<keyword evidence="3" id="KW-1185">Reference proteome</keyword>
<organism evidence="4">
    <name type="scientific">Nippostrongylus brasiliensis</name>
    <name type="common">Rat hookworm</name>
    <dbReference type="NCBI Taxonomy" id="27835"/>
    <lineage>
        <taxon>Eukaryota</taxon>
        <taxon>Metazoa</taxon>
        <taxon>Ecdysozoa</taxon>
        <taxon>Nematoda</taxon>
        <taxon>Chromadorea</taxon>
        <taxon>Rhabditida</taxon>
        <taxon>Rhabditina</taxon>
        <taxon>Rhabditomorpha</taxon>
        <taxon>Strongyloidea</taxon>
        <taxon>Heligmosomidae</taxon>
        <taxon>Nippostrongylus</taxon>
    </lineage>
</organism>
<evidence type="ECO:0000313" key="4">
    <source>
        <dbReference type="WBParaSite" id="NBR_0001297401-mRNA-1"/>
    </source>
</evidence>
<evidence type="ECO:0000313" key="3">
    <source>
        <dbReference type="Proteomes" id="UP000271162"/>
    </source>
</evidence>
<sequence>MGRLGLLQCREKCINDGAEGKMARCVRQRNFPLNKRCLCQLRRAPMKRVDGGSRQSPRYHVHKKSYGPRNSSADFNWAQVAAQQKTAIEQEIVKNAVLADDNGPISLFLDVYPTEGIDVRICINSLSKCQTQLITPKSWNRVRAKIKVKKAERVSSSFVYGLFSSRK</sequence>
<dbReference type="EMBL" id="UYSL01020905">
    <property type="protein sequence ID" value="VDL76564.1"/>
    <property type="molecule type" value="Genomic_DNA"/>
</dbReference>
<evidence type="ECO:0000256" key="1">
    <source>
        <dbReference type="SAM" id="MobiDB-lite"/>
    </source>
</evidence>
<proteinExistence type="predicted"/>
<reference evidence="2 3" key="2">
    <citation type="submission" date="2018-11" db="EMBL/GenBank/DDBJ databases">
        <authorList>
            <consortium name="Pathogen Informatics"/>
        </authorList>
    </citation>
    <scope>NUCLEOTIDE SEQUENCE [LARGE SCALE GENOMIC DNA]</scope>
</reference>
<evidence type="ECO:0000313" key="2">
    <source>
        <dbReference type="EMBL" id="VDL76564.1"/>
    </source>
</evidence>
<feature type="region of interest" description="Disordered" evidence="1">
    <location>
        <begin position="48"/>
        <end position="67"/>
    </location>
</feature>
<accession>A0A158R119</accession>
<name>A0A158R119_NIPBR</name>
<reference evidence="4" key="1">
    <citation type="submission" date="2016-04" db="UniProtKB">
        <authorList>
            <consortium name="WormBaseParasite"/>
        </authorList>
    </citation>
    <scope>IDENTIFICATION</scope>
</reference>
<dbReference type="Proteomes" id="UP000271162">
    <property type="component" value="Unassembled WGS sequence"/>
</dbReference>
<gene>
    <name evidence="2" type="ORF">NBR_LOCUS12975</name>
</gene>